<comment type="similarity">
    <text evidence="2">Belongs to the ELP6 family.</text>
</comment>
<dbReference type="UniPathway" id="UPA00988"/>
<dbReference type="InParanoid" id="E9FTH6"/>
<accession>E9FTH6</accession>
<dbReference type="STRING" id="6669.E9FTH6"/>
<reference evidence="4 5" key="1">
    <citation type="journal article" date="2011" name="Science">
        <title>The ecoresponsive genome of Daphnia pulex.</title>
        <authorList>
            <person name="Colbourne J.K."/>
            <person name="Pfrender M.E."/>
            <person name="Gilbert D."/>
            <person name="Thomas W.K."/>
            <person name="Tucker A."/>
            <person name="Oakley T.H."/>
            <person name="Tokishita S."/>
            <person name="Aerts A."/>
            <person name="Arnold G.J."/>
            <person name="Basu M.K."/>
            <person name="Bauer D.J."/>
            <person name="Caceres C.E."/>
            <person name="Carmel L."/>
            <person name="Casola C."/>
            <person name="Choi J.H."/>
            <person name="Detter J.C."/>
            <person name="Dong Q."/>
            <person name="Dusheyko S."/>
            <person name="Eads B.D."/>
            <person name="Frohlich T."/>
            <person name="Geiler-Samerotte K.A."/>
            <person name="Gerlach D."/>
            <person name="Hatcher P."/>
            <person name="Jogdeo S."/>
            <person name="Krijgsveld J."/>
            <person name="Kriventseva E.V."/>
            <person name="Kultz D."/>
            <person name="Laforsch C."/>
            <person name="Lindquist E."/>
            <person name="Lopez J."/>
            <person name="Manak J.R."/>
            <person name="Muller J."/>
            <person name="Pangilinan J."/>
            <person name="Patwardhan R.P."/>
            <person name="Pitluck S."/>
            <person name="Pritham E.J."/>
            <person name="Rechtsteiner A."/>
            <person name="Rho M."/>
            <person name="Rogozin I.B."/>
            <person name="Sakarya O."/>
            <person name="Salamov A."/>
            <person name="Schaack S."/>
            <person name="Shapiro H."/>
            <person name="Shiga Y."/>
            <person name="Skalitzky C."/>
            <person name="Smith Z."/>
            <person name="Souvorov A."/>
            <person name="Sung W."/>
            <person name="Tang Z."/>
            <person name="Tsuchiya D."/>
            <person name="Tu H."/>
            <person name="Vos H."/>
            <person name="Wang M."/>
            <person name="Wolf Y.I."/>
            <person name="Yamagata H."/>
            <person name="Yamada T."/>
            <person name="Ye Y."/>
            <person name="Shaw J.R."/>
            <person name="Andrews J."/>
            <person name="Crease T.J."/>
            <person name="Tang H."/>
            <person name="Lucas S.M."/>
            <person name="Robertson H.M."/>
            <person name="Bork P."/>
            <person name="Koonin E.V."/>
            <person name="Zdobnov E.M."/>
            <person name="Grigoriev I.V."/>
            <person name="Lynch M."/>
            <person name="Boore J.L."/>
        </authorList>
    </citation>
    <scope>NUCLEOTIDE SEQUENCE [LARGE SCALE GENOMIC DNA]</scope>
</reference>
<dbReference type="InterPro" id="IPR018627">
    <property type="entry name" value="ELP6"/>
</dbReference>
<dbReference type="EMBL" id="GL732524">
    <property type="protein sequence ID" value="EFX89633.1"/>
    <property type="molecule type" value="Genomic_DNA"/>
</dbReference>
<evidence type="ECO:0000256" key="2">
    <source>
        <dbReference type="ARBA" id="ARBA00008837"/>
    </source>
</evidence>
<dbReference type="OMA" id="KMGCNLT"/>
<dbReference type="FunFam" id="3.40.50.300:FF:005054">
    <property type="entry name" value="Elongator complex protein 6-like Protein"/>
    <property type="match status" value="1"/>
</dbReference>
<dbReference type="PANTHER" id="PTHR16184:SF6">
    <property type="entry name" value="ELONGATOR COMPLEX PROTEIN 6"/>
    <property type="match status" value="1"/>
</dbReference>
<dbReference type="GO" id="GO:0002098">
    <property type="term" value="P:tRNA wobble uridine modification"/>
    <property type="evidence" value="ECO:0007669"/>
    <property type="project" value="InterPro"/>
</dbReference>
<dbReference type="AlphaFoldDB" id="E9FTH6"/>
<sequence>MADTVIKALMLDKIQMDGKSLIIVQHNDGSPFLHSLLTQSARQGRKICLVSFNHSVGYYHNVGTRLGWNLNNLLSKNQAVFIGGLQTLKDSSRLQNCSNPFDFLFNPSTCPIQTLLLSIQEVISNWVEQPFSLVIDELDCLLSLGVQPNRIVKFFQHCHSLVQTNSKGSLIISMGVTPSDKEVIQCSQLLAHWCDLVITEKGLQTGKSKDLTGSLTVNWNIHPFTEQLFHFKCYDRGIKMFAPGTAVL</sequence>
<dbReference type="InterPro" id="IPR027417">
    <property type="entry name" value="P-loop_NTPase"/>
</dbReference>
<dbReference type="KEGG" id="dpx:DAPPUDRAFT_220513"/>
<dbReference type="GO" id="GO:0033588">
    <property type="term" value="C:elongator holoenzyme complex"/>
    <property type="evidence" value="ECO:0000318"/>
    <property type="project" value="GO_Central"/>
</dbReference>
<dbReference type="HOGENOM" id="CLU_092581_0_0_1"/>
<dbReference type="PANTHER" id="PTHR16184">
    <property type="entry name" value="ELONGATOR COMPLEX PROTEIN 6"/>
    <property type="match status" value="1"/>
</dbReference>
<dbReference type="FunCoup" id="E9FTH6">
    <property type="interactions" value="303"/>
</dbReference>
<dbReference type="Proteomes" id="UP000000305">
    <property type="component" value="Unassembled WGS sequence"/>
</dbReference>
<evidence type="ECO:0000256" key="3">
    <source>
        <dbReference type="ARBA" id="ARBA00020263"/>
    </source>
</evidence>
<protein>
    <recommendedName>
        <fullName evidence="3">Elongator complex protein 6</fullName>
    </recommendedName>
</protein>
<evidence type="ECO:0000256" key="1">
    <source>
        <dbReference type="ARBA" id="ARBA00005043"/>
    </source>
</evidence>
<dbReference type="CDD" id="cd19495">
    <property type="entry name" value="Elp6"/>
    <property type="match status" value="1"/>
</dbReference>
<name>E9FTH6_DAPPU</name>
<evidence type="ECO:0000313" key="4">
    <source>
        <dbReference type="EMBL" id="EFX89633.1"/>
    </source>
</evidence>
<proteinExistence type="inferred from homology"/>
<dbReference type="Gene3D" id="3.40.50.300">
    <property type="entry name" value="P-loop containing nucleotide triphosphate hydrolases"/>
    <property type="match status" value="1"/>
</dbReference>
<dbReference type="Pfam" id="PF09807">
    <property type="entry name" value="ELP6"/>
    <property type="match status" value="1"/>
</dbReference>
<gene>
    <name evidence="4" type="ORF">DAPPUDRAFT_220513</name>
</gene>
<keyword evidence="5" id="KW-1185">Reference proteome</keyword>
<evidence type="ECO:0000313" key="5">
    <source>
        <dbReference type="Proteomes" id="UP000000305"/>
    </source>
</evidence>
<organism evidence="4 5">
    <name type="scientific">Daphnia pulex</name>
    <name type="common">Water flea</name>
    <dbReference type="NCBI Taxonomy" id="6669"/>
    <lineage>
        <taxon>Eukaryota</taxon>
        <taxon>Metazoa</taxon>
        <taxon>Ecdysozoa</taxon>
        <taxon>Arthropoda</taxon>
        <taxon>Crustacea</taxon>
        <taxon>Branchiopoda</taxon>
        <taxon>Diplostraca</taxon>
        <taxon>Cladocera</taxon>
        <taxon>Anomopoda</taxon>
        <taxon>Daphniidae</taxon>
        <taxon>Daphnia</taxon>
    </lineage>
</organism>
<dbReference type="PhylomeDB" id="E9FTH6"/>
<comment type="pathway">
    <text evidence="1">tRNA modification; 5-methoxycarbonylmethyl-2-thiouridine-tRNA biosynthesis.</text>
</comment>
<dbReference type="eggNOG" id="KOG4723">
    <property type="taxonomic scope" value="Eukaryota"/>
</dbReference>
<dbReference type="OrthoDB" id="9995306at2759"/>